<gene>
    <name evidence="1" type="ORF">PU560_10910</name>
</gene>
<name>A0ABT5TY35_9MICO</name>
<keyword evidence="2" id="KW-1185">Reference proteome</keyword>
<dbReference type="EMBL" id="JARACI010001017">
    <property type="protein sequence ID" value="MDD9206972.1"/>
    <property type="molecule type" value="Genomic_DNA"/>
</dbReference>
<protein>
    <submittedName>
        <fullName evidence="1">Uncharacterized protein</fullName>
    </submittedName>
</protein>
<proteinExistence type="predicted"/>
<accession>A0ABT5TY35</accession>
<dbReference type="Proteomes" id="UP001165561">
    <property type="component" value="Unassembled WGS sequence"/>
</dbReference>
<sequence>MVVRGRWAGIPPTAPPEPHLADVLISLSRRQPDVLKEKPLRFRTPAAVSAIALTAGLAVPTAAAAFDPHDAEYELWSVDTTTPGVVKVEFTTPEGGDYSFLTLQTSVEDGPFWKGLVRNDGQTQTRTIRSTGHIPIPRDEVLVVALSQAERERFRWVATQVIDIAEFDTGDRAVQPLDG</sequence>
<evidence type="ECO:0000313" key="1">
    <source>
        <dbReference type="EMBL" id="MDD9206972.1"/>
    </source>
</evidence>
<organism evidence="1 2">
    <name type="scientific">Georgenia halotolerans</name>
    <dbReference type="NCBI Taxonomy" id="3028317"/>
    <lineage>
        <taxon>Bacteria</taxon>
        <taxon>Bacillati</taxon>
        <taxon>Actinomycetota</taxon>
        <taxon>Actinomycetes</taxon>
        <taxon>Micrococcales</taxon>
        <taxon>Bogoriellaceae</taxon>
        <taxon>Georgenia</taxon>
    </lineage>
</organism>
<comment type="caution">
    <text evidence="1">The sequence shown here is derived from an EMBL/GenBank/DDBJ whole genome shotgun (WGS) entry which is preliminary data.</text>
</comment>
<reference evidence="1" key="1">
    <citation type="submission" date="2023-02" db="EMBL/GenBank/DDBJ databases">
        <title>Georgenia sp.10Sc9-8, isolated from a soil sample collected from the Taklamakan desert.</title>
        <authorList>
            <person name="Liu S."/>
        </authorList>
    </citation>
    <scope>NUCLEOTIDE SEQUENCE</scope>
    <source>
        <strain evidence="1">10Sc9-8</strain>
    </source>
</reference>
<evidence type="ECO:0000313" key="2">
    <source>
        <dbReference type="Proteomes" id="UP001165561"/>
    </source>
</evidence>